<reference evidence="1" key="1">
    <citation type="submission" date="2022-10" db="EMBL/GenBank/DDBJ databases">
        <authorList>
            <person name="Turner M.S."/>
            <person name="Huang W."/>
        </authorList>
    </citation>
    <scope>NUCLEOTIDE SEQUENCE</scope>
    <source>
        <strain evidence="1">581</strain>
    </source>
</reference>
<proteinExistence type="predicted"/>
<dbReference type="InterPro" id="IPR019292">
    <property type="entry name" value="McrC"/>
</dbReference>
<protein>
    <submittedName>
        <fullName evidence="1">McrC family protein</fullName>
    </submittedName>
</protein>
<comment type="caution">
    <text evidence="1">The sequence shown here is derived from an EMBL/GenBank/DDBJ whole genome shotgun (WGS) entry which is preliminary data.</text>
</comment>
<sequence length="429" mass="50403">MGIYTLRDNTFVSDEISSKPIITKLVNKSLNELYDENILIFPPTLKESDDLDDDNVIFKMSKGKTYSSNIVGLLSDSSDEVKIFSRFSKSEKQDYFLRYMFSKVLNFNVTNNELNSSDELSYEKIIIFLFPYYFKNALSKGIYKEYIKRKHNNLNVRGTIDIARHIKNNIPFEGNIAYNTREFSYDNNLTQLIRHTIEFLESCYSFLLDSDSEIREQVLILKRYTSNYSKNSREKILFENKLNPVKHGYFEEYAILQKVCIQILENQKTGFGQDNQKINGLIFDVAWLWEEYIATITNWDHFGRKSHLKTLRMFEQEDNITNRLRYPDFVVGNIPIDTKYKRNLDNRNDLNQIITYMHILESNQGVFLQPTDIEIESNAVKLGTLSGFGGEILSYRFSIPQDISSYSEFINQVKKEELKLFQNFTTFNT</sequence>
<dbReference type="Pfam" id="PF10117">
    <property type="entry name" value="McrBC"/>
    <property type="match status" value="1"/>
</dbReference>
<organism evidence="1 2">
    <name type="scientific">Lactococcus lactis</name>
    <dbReference type="NCBI Taxonomy" id="1358"/>
    <lineage>
        <taxon>Bacteria</taxon>
        <taxon>Bacillati</taxon>
        <taxon>Bacillota</taxon>
        <taxon>Bacilli</taxon>
        <taxon>Lactobacillales</taxon>
        <taxon>Streptococcaceae</taxon>
        <taxon>Lactococcus</taxon>
    </lineage>
</organism>
<reference evidence="1" key="2">
    <citation type="journal article" date="2023" name="Food Microbiol.">
        <title>Evaluation of the fermentation potential of lactic acid bacteria isolated from herbs, fruits and vegetables as starter cultures in nut-based milk alternatives.</title>
        <authorList>
            <person name="Huang W."/>
            <person name="Dong A."/>
            <person name="Pham H.T."/>
            <person name="Zhou C."/>
            <person name="Huo Z."/>
            <person name="Watjen A.P."/>
            <person name="Prakash S."/>
            <person name="Bang-Berthelsen C.H."/>
            <person name="Turner M.S."/>
        </authorList>
    </citation>
    <scope>NUCLEOTIDE SEQUENCE</scope>
    <source>
        <strain evidence="1">581</strain>
    </source>
</reference>
<dbReference type="PANTHER" id="PTHR38733">
    <property type="entry name" value="PROTEIN MCRC"/>
    <property type="match status" value="1"/>
</dbReference>
<dbReference type="AlphaFoldDB" id="A0A9X4NE04"/>
<dbReference type="RefSeq" id="WP_278216484.1">
    <property type="nucleotide sequence ID" value="NZ_JAOWLP010000014.1"/>
</dbReference>
<gene>
    <name evidence="1" type="ORF">OGZ39_11590</name>
</gene>
<name>A0A9X4NE04_9LACT</name>
<accession>A0A9X4NE04</accession>
<dbReference type="Proteomes" id="UP001152656">
    <property type="component" value="Unassembled WGS sequence"/>
</dbReference>
<evidence type="ECO:0000313" key="2">
    <source>
        <dbReference type="Proteomes" id="UP001152656"/>
    </source>
</evidence>
<dbReference type="EMBL" id="JAOWLP010000014">
    <property type="protein sequence ID" value="MDG4982285.1"/>
    <property type="molecule type" value="Genomic_DNA"/>
</dbReference>
<dbReference type="PANTHER" id="PTHR38733:SF1">
    <property type="entry name" value="TYPE IV METHYL-DIRECTED RESTRICTION ENZYME ECOKMCRBC"/>
    <property type="match status" value="1"/>
</dbReference>
<evidence type="ECO:0000313" key="1">
    <source>
        <dbReference type="EMBL" id="MDG4982285.1"/>
    </source>
</evidence>